<keyword evidence="3" id="KW-1185">Reference proteome</keyword>
<comment type="caution">
    <text evidence="2">The sequence shown here is derived from an EMBL/GenBank/DDBJ whole genome shotgun (WGS) entry which is preliminary data.</text>
</comment>
<dbReference type="EMBL" id="BAABGA010000006">
    <property type="protein sequence ID" value="GAA4444766.1"/>
    <property type="molecule type" value="Genomic_DNA"/>
</dbReference>
<dbReference type="Proteomes" id="UP001500840">
    <property type="component" value="Unassembled WGS sequence"/>
</dbReference>
<sequence length="59" mass="6623">MLQNQAPHTTNCTQPSIRHGSAHYDIRSNSDSVFNEDNTIDIDASAVDDFLRSDGKFLR</sequence>
<organism evidence="2 3">
    <name type="scientific">Novipirellula rosea</name>
    <dbReference type="NCBI Taxonomy" id="1031540"/>
    <lineage>
        <taxon>Bacteria</taxon>
        <taxon>Pseudomonadati</taxon>
        <taxon>Planctomycetota</taxon>
        <taxon>Planctomycetia</taxon>
        <taxon>Pirellulales</taxon>
        <taxon>Pirellulaceae</taxon>
        <taxon>Novipirellula</taxon>
    </lineage>
</organism>
<protein>
    <submittedName>
        <fullName evidence="2">Uncharacterized protein</fullName>
    </submittedName>
</protein>
<proteinExistence type="predicted"/>
<gene>
    <name evidence="2" type="ORF">GCM10023156_03500</name>
</gene>
<reference evidence="3" key="1">
    <citation type="journal article" date="2019" name="Int. J. Syst. Evol. Microbiol.">
        <title>The Global Catalogue of Microorganisms (GCM) 10K type strain sequencing project: providing services to taxonomists for standard genome sequencing and annotation.</title>
        <authorList>
            <consortium name="The Broad Institute Genomics Platform"/>
            <consortium name="The Broad Institute Genome Sequencing Center for Infectious Disease"/>
            <person name="Wu L."/>
            <person name="Ma J."/>
        </authorList>
    </citation>
    <scope>NUCLEOTIDE SEQUENCE [LARGE SCALE GENOMIC DNA]</scope>
    <source>
        <strain evidence="3">JCM 17759</strain>
    </source>
</reference>
<evidence type="ECO:0000313" key="3">
    <source>
        <dbReference type="Proteomes" id="UP001500840"/>
    </source>
</evidence>
<accession>A0ABP8M9A6</accession>
<evidence type="ECO:0000256" key="1">
    <source>
        <dbReference type="SAM" id="MobiDB-lite"/>
    </source>
</evidence>
<feature type="region of interest" description="Disordered" evidence="1">
    <location>
        <begin position="1"/>
        <end position="23"/>
    </location>
</feature>
<name>A0ABP8M9A6_9BACT</name>
<feature type="compositionally biased region" description="Polar residues" evidence="1">
    <location>
        <begin position="1"/>
        <end position="16"/>
    </location>
</feature>
<evidence type="ECO:0000313" key="2">
    <source>
        <dbReference type="EMBL" id="GAA4444766.1"/>
    </source>
</evidence>